<protein>
    <submittedName>
        <fullName evidence="1">Uncharacterized protein</fullName>
    </submittedName>
</protein>
<dbReference type="OrthoDB" id="2667096at2759"/>
<keyword evidence="2" id="KW-1185">Reference proteome</keyword>
<dbReference type="GeneID" id="63819422"/>
<name>A0A165GHN4_9APHY</name>
<proteinExistence type="predicted"/>
<sequence>MPVAFLPARQPPAAFKAEKMHSSTTTTPKKVLSVIHNIPRKVKTSRSRNARRFRGKENVPPMAALDDLLRMPTIVITSPSSQTLDTSQAWLPRDGMMIIKVSVPSSDDIWKFKVPVDVMLPDFLLRVEKKVGFPVHLVCDMGIAPAMPVTTESTFRIWVAGRIQNGKNTKLIAEPRL</sequence>
<evidence type="ECO:0000313" key="1">
    <source>
        <dbReference type="EMBL" id="KZT10361.1"/>
    </source>
</evidence>
<dbReference type="InParanoid" id="A0A165GHN4"/>
<dbReference type="Proteomes" id="UP000076871">
    <property type="component" value="Unassembled WGS sequence"/>
</dbReference>
<reference evidence="1 2" key="1">
    <citation type="journal article" date="2016" name="Mol. Biol. Evol.">
        <title>Comparative Genomics of Early-Diverging Mushroom-Forming Fungi Provides Insights into the Origins of Lignocellulose Decay Capabilities.</title>
        <authorList>
            <person name="Nagy L.G."/>
            <person name="Riley R."/>
            <person name="Tritt A."/>
            <person name="Adam C."/>
            <person name="Daum C."/>
            <person name="Floudas D."/>
            <person name="Sun H."/>
            <person name="Yadav J.S."/>
            <person name="Pangilinan J."/>
            <person name="Larsson K.H."/>
            <person name="Matsuura K."/>
            <person name="Barry K."/>
            <person name="Labutti K."/>
            <person name="Kuo R."/>
            <person name="Ohm R.A."/>
            <person name="Bhattacharya S.S."/>
            <person name="Shirouzu T."/>
            <person name="Yoshinaga Y."/>
            <person name="Martin F.M."/>
            <person name="Grigoriev I.V."/>
            <person name="Hibbett D.S."/>
        </authorList>
    </citation>
    <scope>NUCLEOTIDE SEQUENCE [LARGE SCALE GENOMIC DNA]</scope>
    <source>
        <strain evidence="1 2">93-53</strain>
    </source>
</reference>
<organism evidence="1 2">
    <name type="scientific">Laetiporus sulphureus 93-53</name>
    <dbReference type="NCBI Taxonomy" id="1314785"/>
    <lineage>
        <taxon>Eukaryota</taxon>
        <taxon>Fungi</taxon>
        <taxon>Dikarya</taxon>
        <taxon>Basidiomycota</taxon>
        <taxon>Agaricomycotina</taxon>
        <taxon>Agaricomycetes</taxon>
        <taxon>Polyporales</taxon>
        <taxon>Laetiporus</taxon>
    </lineage>
</organism>
<dbReference type="RefSeq" id="XP_040768101.1">
    <property type="nucleotide sequence ID" value="XM_040902391.1"/>
</dbReference>
<dbReference type="EMBL" id="KV427609">
    <property type="protein sequence ID" value="KZT10361.1"/>
    <property type="molecule type" value="Genomic_DNA"/>
</dbReference>
<dbReference type="AlphaFoldDB" id="A0A165GHN4"/>
<evidence type="ECO:0000313" key="2">
    <source>
        <dbReference type="Proteomes" id="UP000076871"/>
    </source>
</evidence>
<gene>
    <name evidence="1" type="ORF">LAESUDRAFT_422310</name>
</gene>
<accession>A0A165GHN4</accession>